<dbReference type="Proteomes" id="UP000826651">
    <property type="component" value="Unassembled WGS sequence"/>
</dbReference>
<dbReference type="PROSITE" id="PS50928">
    <property type="entry name" value="ABC_TM1"/>
    <property type="match status" value="1"/>
</dbReference>
<organism evidence="10 11">
    <name type="scientific">Occultella gossypii</name>
    <dbReference type="NCBI Taxonomy" id="2800820"/>
    <lineage>
        <taxon>Bacteria</taxon>
        <taxon>Bacillati</taxon>
        <taxon>Actinomycetota</taxon>
        <taxon>Actinomycetes</taxon>
        <taxon>Micrococcales</taxon>
        <taxon>Ruaniaceae</taxon>
        <taxon>Occultella</taxon>
    </lineage>
</organism>
<feature type="domain" description="ABC transmembrane type-1" evidence="9">
    <location>
        <begin position="107"/>
        <end position="328"/>
    </location>
</feature>
<dbReference type="Gene3D" id="1.10.3720.10">
    <property type="entry name" value="MetI-like"/>
    <property type="match status" value="1"/>
</dbReference>
<evidence type="ECO:0000256" key="3">
    <source>
        <dbReference type="ARBA" id="ARBA00022475"/>
    </source>
</evidence>
<keyword evidence="2 7" id="KW-0813">Transport</keyword>
<comment type="caution">
    <text evidence="10">The sequence shown here is derived from an EMBL/GenBank/DDBJ whole genome shotgun (WGS) entry which is preliminary data.</text>
</comment>
<evidence type="ECO:0000313" key="10">
    <source>
        <dbReference type="EMBL" id="MBZ2194979.1"/>
    </source>
</evidence>
<accession>A0ABS7S5S7</accession>
<evidence type="ECO:0000256" key="5">
    <source>
        <dbReference type="ARBA" id="ARBA00022989"/>
    </source>
</evidence>
<feature type="region of interest" description="Disordered" evidence="8">
    <location>
        <begin position="1"/>
        <end position="22"/>
    </location>
</feature>
<name>A0ABS7S5S7_9MICO</name>
<dbReference type="CDD" id="cd06261">
    <property type="entry name" value="TM_PBP2"/>
    <property type="match status" value="1"/>
</dbReference>
<gene>
    <name evidence="10" type="ORF">KCQ71_02345</name>
</gene>
<feature type="compositionally biased region" description="Polar residues" evidence="8">
    <location>
        <begin position="13"/>
        <end position="22"/>
    </location>
</feature>
<evidence type="ECO:0000256" key="2">
    <source>
        <dbReference type="ARBA" id="ARBA00022448"/>
    </source>
</evidence>
<keyword evidence="4 7" id="KW-0812">Transmembrane</keyword>
<dbReference type="Pfam" id="PF00528">
    <property type="entry name" value="BPD_transp_1"/>
    <property type="match status" value="1"/>
</dbReference>
<sequence>MSPPPWRNRCPPSRQSSADVLTSPTQRFSPWARMTRAQRENLNGHLLTAPTLLVILAIVIVPFLAVIVFAFADLRLVDIPYMNLGNIEWTLDNIIGAMESKAFWGALGTTIAYATLTTLGAIVCGLAIALAIRRPFRGRGVVRALLLVPYVLPVIAAATIWRTMLNPQYGLINAFGLEFLGWDRPIGFLNTSTYEVFGVSIPLTLLTVVAFEVWKTTPLTFLFITARLQSIPGDIEEAAALDGASSRKILTQIVAPQLRAVVLLLILLRFIWSFQSFNDIYLLTGGAGGTQVMAVKVYTELITRADIGSAASYGLLMSVILAVLLVFYVLLSRRKETL</sequence>
<reference evidence="10 11" key="1">
    <citation type="submission" date="2021-04" db="EMBL/GenBank/DDBJ databases">
        <title>Ruania sp. nov., isolated from sandy soil of mangrove forest.</title>
        <authorList>
            <person name="Ge X."/>
            <person name="Huang R."/>
            <person name="Liu W."/>
        </authorList>
    </citation>
    <scope>NUCLEOTIDE SEQUENCE [LARGE SCALE GENOMIC DNA]</scope>
    <source>
        <strain evidence="10 11">N2-46</strain>
    </source>
</reference>
<evidence type="ECO:0000259" key="9">
    <source>
        <dbReference type="PROSITE" id="PS50928"/>
    </source>
</evidence>
<protein>
    <submittedName>
        <fullName evidence="10">Sugar ABC transporter permease</fullName>
    </submittedName>
</protein>
<evidence type="ECO:0000256" key="8">
    <source>
        <dbReference type="SAM" id="MobiDB-lite"/>
    </source>
</evidence>
<feature type="transmembrane region" description="Helical" evidence="7">
    <location>
        <begin position="111"/>
        <end position="132"/>
    </location>
</feature>
<dbReference type="InterPro" id="IPR035906">
    <property type="entry name" value="MetI-like_sf"/>
</dbReference>
<evidence type="ECO:0000256" key="1">
    <source>
        <dbReference type="ARBA" id="ARBA00004651"/>
    </source>
</evidence>
<feature type="transmembrane region" description="Helical" evidence="7">
    <location>
        <begin position="46"/>
        <end position="72"/>
    </location>
</feature>
<keyword evidence="5 7" id="KW-1133">Transmembrane helix</keyword>
<feature type="transmembrane region" description="Helical" evidence="7">
    <location>
        <begin position="144"/>
        <end position="161"/>
    </location>
</feature>
<keyword evidence="11" id="KW-1185">Reference proteome</keyword>
<feature type="transmembrane region" description="Helical" evidence="7">
    <location>
        <begin position="310"/>
        <end position="331"/>
    </location>
</feature>
<dbReference type="PANTHER" id="PTHR43227:SF8">
    <property type="entry name" value="DIACETYLCHITOBIOSE UPTAKE SYSTEM PERMEASE PROTEIN DASB"/>
    <property type="match status" value="1"/>
</dbReference>
<dbReference type="EMBL" id="JAGSHT010000002">
    <property type="protein sequence ID" value="MBZ2194979.1"/>
    <property type="molecule type" value="Genomic_DNA"/>
</dbReference>
<comment type="similarity">
    <text evidence="7">Belongs to the binding-protein-dependent transport system permease family.</text>
</comment>
<proteinExistence type="inferred from homology"/>
<evidence type="ECO:0000256" key="7">
    <source>
        <dbReference type="RuleBase" id="RU363032"/>
    </source>
</evidence>
<dbReference type="InterPro" id="IPR050809">
    <property type="entry name" value="UgpAE/MalFG_permease"/>
</dbReference>
<evidence type="ECO:0000256" key="4">
    <source>
        <dbReference type="ARBA" id="ARBA00022692"/>
    </source>
</evidence>
<dbReference type="SUPFAM" id="SSF161098">
    <property type="entry name" value="MetI-like"/>
    <property type="match status" value="1"/>
</dbReference>
<evidence type="ECO:0000256" key="6">
    <source>
        <dbReference type="ARBA" id="ARBA00023136"/>
    </source>
</evidence>
<keyword evidence="3" id="KW-1003">Cell membrane</keyword>
<keyword evidence="6 7" id="KW-0472">Membrane</keyword>
<dbReference type="InterPro" id="IPR000515">
    <property type="entry name" value="MetI-like"/>
</dbReference>
<comment type="subcellular location">
    <subcellularLocation>
        <location evidence="1 7">Cell membrane</location>
        <topology evidence="1 7">Multi-pass membrane protein</topology>
    </subcellularLocation>
</comment>
<dbReference type="PANTHER" id="PTHR43227">
    <property type="entry name" value="BLL4140 PROTEIN"/>
    <property type="match status" value="1"/>
</dbReference>
<evidence type="ECO:0000313" key="11">
    <source>
        <dbReference type="Proteomes" id="UP000826651"/>
    </source>
</evidence>